<dbReference type="PROSITE" id="PS00107">
    <property type="entry name" value="PROTEIN_KINASE_ATP"/>
    <property type="match status" value="1"/>
</dbReference>
<dbReference type="GO" id="GO:0005952">
    <property type="term" value="C:cAMP-dependent protein kinase complex"/>
    <property type="evidence" value="ECO:0007669"/>
    <property type="project" value="TreeGrafter"/>
</dbReference>
<protein>
    <recommendedName>
        <fullName evidence="8">Protein kinase domain-containing protein</fullName>
    </recommendedName>
</protein>
<evidence type="ECO:0000256" key="1">
    <source>
        <dbReference type="ARBA" id="ARBA00022527"/>
    </source>
</evidence>
<evidence type="ECO:0000256" key="4">
    <source>
        <dbReference type="ARBA" id="ARBA00022777"/>
    </source>
</evidence>
<gene>
    <name evidence="9" type="ORF">FGO68_gene641</name>
</gene>
<keyword evidence="5 6" id="KW-0067">ATP-binding</keyword>
<comment type="similarity">
    <text evidence="7">Belongs to the protein kinase superfamily.</text>
</comment>
<keyword evidence="10" id="KW-1185">Reference proteome</keyword>
<evidence type="ECO:0000259" key="8">
    <source>
        <dbReference type="PROSITE" id="PS50011"/>
    </source>
</evidence>
<evidence type="ECO:0000256" key="3">
    <source>
        <dbReference type="ARBA" id="ARBA00022741"/>
    </source>
</evidence>
<dbReference type="InterPro" id="IPR011009">
    <property type="entry name" value="Kinase-like_dom_sf"/>
</dbReference>
<sequence>MVSKSRSSTLYSKLSDLGGAAQAQGTTRLEDFQTLKSVGQGSYGKVYLVRNRKETDADKFYAMKIIRKDLLIDQKKIQQAYVEKEILNTCEHPFIMNLDFVFQNDSRIFFLMKYIEGGDLFHHLQKKRRFKEGVAKFYAAQVLLALGYLHKKRIIYRDLKLENILLERDGYILISDFGLSKILSQPEEQTNSLVGTAAYVAPEILRGQGYDKSVDWWALGILIYEMLHGHPPFYDKNIYLMFQKIKDERVQPQYSATDISDEARDLIKQLLQKDSQLRLGSQNDQSDIMKHPWFSDVKFSKLEQKKVKAKYKPEISPRESHISQSDVLKAHQEQFQDLTKKK</sequence>
<dbReference type="OrthoDB" id="432483at2759"/>
<dbReference type="GO" id="GO:0005524">
    <property type="term" value="F:ATP binding"/>
    <property type="evidence" value="ECO:0007669"/>
    <property type="project" value="UniProtKB-UniRule"/>
</dbReference>
<dbReference type="CDD" id="cd05123">
    <property type="entry name" value="STKc_AGC"/>
    <property type="match status" value="1"/>
</dbReference>
<keyword evidence="3 6" id="KW-0547">Nucleotide-binding</keyword>
<reference evidence="9" key="1">
    <citation type="submission" date="2019-06" db="EMBL/GenBank/DDBJ databases">
        <authorList>
            <person name="Zheng W."/>
        </authorList>
    </citation>
    <scope>NUCLEOTIDE SEQUENCE</scope>
    <source>
        <strain evidence="9">QDHG01</strain>
    </source>
</reference>
<dbReference type="SMART" id="SM00220">
    <property type="entry name" value="S_TKc"/>
    <property type="match status" value="1"/>
</dbReference>
<evidence type="ECO:0000256" key="6">
    <source>
        <dbReference type="PROSITE-ProRule" id="PRU10141"/>
    </source>
</evidence>
<keyword evidence="2" id="KW-0808">Transferase</keyword>
<evidence type="ECO:0000313" key="9">
    <source>
        <dbReference type="EMBL" id="TNV72830.1"/>
    </source>
</evidence>
<dbReference type="Gene3D" id="3.30.200.20">
    <property type="entry name" value="Phosphorylase Kinase, domain 1"/>
    <property type="match status" value="1"/>
</dbReference>
<comment type="caution">
    <text evidence="9">The sequence shown here is derived from an EMBL/GenBank/DDBJ whole genome shotgun (WGS) entry which is preliminary data.</text>
</comment>
<dbReference type="SUPFAM" id="SSF56112">
    <property type="entry name" value="Protein kinase-like (PK-like)"/>
    <property type="match status" value="1"/>
</dbReference>
<dbReference type="GO" id="GO:0004691">
    <property type="term" value="F:cAMP-dependent protein kinase activity"/>
    <property type="evidence" value="ECO:0007669"/>
    <property type="project" value="TreeGrafter"/>
</dbReference>
<dbReference type="InterPro" id="IPR045270">
    <property type="entry name" value="STKc_AGC"/>
</dbReference>
<dbReference type="GO" id="GO:0005829">
    <property type="term" value="C:cytosol"/>
    <property type="evidence" value="ECO:0007669"/>
    <property type="project" value="TreeGrafter"/>
</dbReference>
<proteinExistence type="inferred from homology"/>
<dbReference type="InterPro" id="IPR017441">
    <property type="entry name" value="Protein_kinase_ATP_BS"/>
</dbReference>
<dbReference type="AlphaFoldDB" id="A0A8J8SW43"/>
<dbReference type="Pfam" id="PF00069">
    <property type="entry name" value="Pkinase"/>
    <property type="match status" value="1"/>
</dbReference>
<dbReference type="InterPro" id="IPR000719">
    <property type="entry name" value="Prot_kinase_dom"/>
</dbReference>
<evidence type="ECO:0000256" key="7">
    <source>
        <dbReference type="RuleBase" id="RU000304"/>
    </source>
</evidence>
<dbReference type="Proteomes" id="UP000785679">
    <property type="component" value="Unassembled WGS sequence"/>
</dbReference>
<feature type="binding site" evidence="6">
    <location>
        <position position="68"/>
    </location>
    <ligand>
        <name>ATP</name>
        <dbReference type="ChEBI" id="CHEBI:30616"/>
    </ligand>
</feature>
<dbReference type="Gene3D" id="1.10.510.10">
    <property type="entry name" value="Transferase(Phosphotransferase) domain 1"/>
    <property type="match status" value="1"/>
</dbReference>
<accession>A0A8J8SW43</accession>
<keyword evidence="1 7" id="KW-0723">Serine/threonine-protein kinase</keyword>
<dbReference type="PROSITE" id="PS50011">
    <property type="entry name" value="PROTEIN_KINASE_DOM"/>
    <property type="match status" value="1"/>
</dbReference>
<feature type="domain" description="Protein kinase" evidence="8">
    <location>
        <begin position="32"/>
        <end position="294"/>
    </location>
</feature>
<dbReference type="PANTHER" id="PTHR24353">
    <property type="entry name" value="CYCLIC NUCLEOTIDE-DEPENDENT PROTEIN KINASE"/>
    <property type="match status" value="1"/>
</dbReference>
<dbReference type="PROSITE" id="PS00108">
    <property type="entry name" value="PROTEIN_KINASE_ST"/>
    <property type="match status" value="1"/>
</dbReference>
<evidence type="ECO:0000313" key="10">
    <source>
        <dbReference type="Proteomes" id="UP000785679"/>
    </source>
</evidence>
<dbReference type="PANTHER" id="PTHR24353:SF37">
    <property type="entry name" value="CAMP-DEPENDENT PROTEIN KINASE CATALYTIC SUBUNIT PRKX"/>
    <property type="match status" value="1"/>
</dbReference>
<name>A0A8J8SW43_HALGN</name>
<keyword evidence="4" id="KW-0418">Kinase</keyword>
<dbReference type="EMBL" id="RRYP01020767">
    <property type="protein sequence ID" value="TNV72830.1"/>
    <property type="molecule type" value="Genomic_DNA"/>
</dbReference>
<organism evidence="9 10">
    <name type="scientific">Halteria grandinella</name>
    <dbReference type="NCBI Taxonomy" id="5974"/>
    <lineage>
        <taxon>Eukaryota</taxon>
        <taxon>Sar</taxon>
        <taxon>Alveolata</taxon>
        <taxon>Ciliophora</taxon>
        <taxon>Intramacronucleata</taxon>
        <taxon>Spirotrichea</taxon>
        <taxon>Stichotrichia</taxon>
        <taxon>Sporadotrichida</taxon>
        <taxon>Halteriidae</taxon>
        <taxon>Halteria</taxon>
    </lineage>
</organism>
<evidence type="ECO:0000256" key="2">
    <source>
        <dbReference type="ARBA" id="ARBA00022679"/>
    </source>
</evidence>
<dbReference type="FunFam" id="1.10.510.10:FF:000008">
    <property type="entry name" value="Non-specific serine/threonine protein kinase"/>
    <property type="match status" value="1"/>
</dbReference>
<evidence type="ECO:0000256" key="5">
    <source>
        <dbReference type="ARBA" id="ARBA00022840"/>
    </source>
</evidence>
<dbReference type="InterPro" id="IPR008271">
    <property type="entry name" value="Ser/Thr_kinase_AS"/>
</dbReference>